<sequence length="240" mass="26428">MFNQYPNQQGAFGRAVDGAAFDEGLRKHMLRVYNFMMAGLAITGFIAFFVASTPALYVPIFTTPLKWVVMLAPLAFIFVLSWRFDRMSSSALQMTFWAFCAVMGVSMASIFLVFTGASVARVFFITSAMFAATSLWGYTTKTDLTKMGSFLIMGLIGIVIAGIVNIFIGSSALQFAISVIGVVVFTGLTAYDTQNIKQSYAEHYGHEANSKMAVMGALSLYLNFINLFQMLLQLTGQREE</sequence>
<dbReference type="STRING" id="1385369.N825_20105"/>
<protein>
    <submittedName>
        <fullName evidence="7">Membrane protein</fullName>
    </submittedName>
</protein>
<comment type="subcellular location">
    <subcellularLocation>
        <location evidence="1">Membrane</location>
        <topology evidence="1">Multi-pass membrane protein</topology>
    </subcellularLocation>
</comment>
<feature type="transmembrane region" description="Helical" evidence="6">
    <location>
        <begin position="35"/>
        <end position="58"/>
    </location>
</feature>
<gene>
    <name evidence="7" type="ORF">N825_20105</name>
</gene>
<evidence type="ECO:0000313" key="7">
    <source>
        <dbReference type="EMBL" id="EWY42200.1"/>
    </source>
</evidence>
<evidence type="ECO:0000256" key="6">
    <source>
        <dbReference type="RuleBase" id="RU004379"/>
    </source>
</evidence>
<dbReference type="OrthoDB" id="9793828at2"/>
<keyword evidence="8" id="KW-1185">Reference proteome</keyword>
<feature type="transmembrane region" description="Helical" evidence="6">
    <location>
        <begin position="212"/>
        <end position="232"/>
    </location>
</feature>
<dbReference type="GO" id="GO:0005886">
    <property type="term" value="C:plasma membrane"/>
    <property type="evidence" value="ECO:0007669"/>
    <property type="project" value="TreeGrafter"/>
</dbReference>
<accession>W9H7K0</accession>
<dbReference type="RefSeq" id="WP_037447426.1">
    <property type="nucleotide sequence ID" value="NZ_AVFL01000002.1"/>
</dbReference>
<evidence type="ECO:0000313" key="8">
    <source>
        <dbReference type="Proteomes" id="UP000019486"/>
    </source>
</evidence>
<feature type="transmembrane region" description="Helical" evidence="6">
    <location>
        <begin position="120"/>
        <end position="138"/>
    </location>
</feature>
<dbReference type="PANTHER" id="PTHR23291:SF50">
    <property type="entry name" value="PROTEIN LIFEGUARD 4"/>
    <property type="match status" value="1"/>
</dbReference>
<feature type="transmembrane region" description="Helical" evidence="6">
    <location>
        <begin position="150"/>
        <end position="168"/>
    </location>
</feature>
<evidence type="ECO:0000256" key="3">
    <source>
        <dbReference type="ARBA" id="ARBA00022692"/>
    </source>
</evidence>
<dbReference type="CDD" id="cd10432">
    <property type="entry name" value="BI-1-like_bacterial"/>
    <property type="match status" value="1"/>
</dbReference>
<feature type="transmembrane region" description="Helical" evidence="6">
    <location>
        <begin position="64"/>
        <end position="82"/>
    </location>
</feature>
<evidence type="ECO:0000256" key="2">
    <source>
        <dbReference type="ARBA" id="ARBA00010350"/>
    </source>
</evidence>
<dbReference type="Pfam" id="PF01027">
    <property type="entry name" value="Bax1-I"/>
    <property type="match status" value="1"/>
</dbReference>
<dbReference type="InterPro" id="IPR006214">
    <property type="entry name" value="Bax_inhibitor_1-related"/>
</dbReference>
<dbReference type="Proteomes" id="UP000019486">
    <property type="component" value="Unassembled WGS sequence"/>
</dbReference>
<dbReference type="PANTHER" id="PTHR23291">
    <property type="entry name" value="BAX INHIBITOR-RELATED"/>
    <property type="match status" value="1"/>
</dbReference>
<comment type="similarity">
    <text evidence="2 6">Belongs to the BI1 family.</text>
</comment>
<keyword evidence="3 6" id="KW-0812">Transmembrane</keyword>
<reference evidence="7 8" key="1">
    <citation type="submission" date="2013-08" db="EMBL/GenBank/DDBJ databases">
        <title>The genome sequence of Skermanella stibiiresistens.</title>
        <authorList>
            <person name="Zhu W."/>
            <person name="Wang G."/>
        </authorList>
    </citation>
    <scope>NUCLEOTIDE SEQUENCE [LARGE SCALE GENOMIC DNA]</scope>
    <source>
        <strain evidence="7 8">SB22</strain>
    </source>
</reference>
<organism evidence="7 8">
    <name type="scientific">Skermanella stibiiresistens SB22</name>
    <dbReference type="NCBI Taxonomy" id="1385369"/>
    <lineage>
        <taxon>Bacteria</taxon>
        <taxon>Pseudomonadati</taxon>
        <taxon>Pseudomonadota</taxon>
        <taxon>Alphaproteobacteria</taxon>
        <taxon>Rhodospirillales</taxon>
        <taxon>Azospirillaceae</taxon>
        <taxon>Skermanella</taxon>
    </lineage>
</organism>
<evidence type="ECO:0000256" key="1">
    <source>
        <dbReference type="ARBA" id="ARBA00004141"/>
    </source>
</evidence>
<feature type="transmembrane region" description="Helical" evidence="6">
    <location>
        <begin position="174"/>
        <end position="191"/>
    </location>
</feature>
<dbReference type="AlphaFoldDB" id="W9H7K0"/>
<evidence type="ECO:0000256" key="4">
    <source>
        <dbReference type="ARBA" id="ARBA00022989"/>
    </source>
</evidence>
<dbReference type="EMBL" id="AVFL01000002">
    <property type="protein sequence ID" value="EWY42200.1"/>
    <property type="molecule type" value="Genomic_DNA"/>
</dbReference>
<keyword evidence="4 6" id="KW-1133">Transmembrane helix</keyword>
<evidence type="ECO:0000256" key="5">
    <source>
        <dbReference type="ARBA" id="ARBA00023136"/>
    </source>
</evidence>
<proteinExistence type="inferred from homology"/>
<comment type="caution">
    <text evidence="7">The sequence shown here is derived from an EMBL/GenBank/DDBJ whole genome shotgun (WGS) entry which is preliminary data.</text>
</comment>
<keyword evidence="5 6" id="KW-0472">Membrane</keyword>
<name>W9H7K0_9PROT</name>
<feature type="transmembrane region" description="Helical" evidence="6">
    <location>
        <begin position="94"/>
        <end position="114"/>
    </location>
</feature>
<dbReference type="PATRIC" id="fig|1385369.3.peg.942"/>